<dbReference type="PROSITE" id="PS50089">
    <property type="entry name" value="ZF_RING_2"/>
    <property type="match status" value="1"/>
</dbReference>
<sequence>MSEQNHRIILKRAEELFNMVVKENKKLKEKITKLEKELEHNKVLLYYSDNIDKNKDYYLCQICIDNHRNTVLLPCRHFFCSECISRLENYVCPYCREDIVGVFEVIV</sequence>
<dbReference type="Gene3D" id="3.30.40.10">
    <property type="entry name" value="Zinc/RING finger domain, C3HC4 (zinc finger)"/>
    <property type="match status" value="1"/>
</dbReference>
<dbReference type="SUPFAM" id="SSF57850">
    <property type="entry name" value="RING/U-box"/>
    <property type="match status" value="1"/>
</dbReference>
<feature type="coiled-coil region" evidence="4">
    <location>
        <begin position="10"/>
        <end position="44"/>
    </location>
</feature>
<keyword evidence="1" id="KW-0479">Metal-binding</keyword>
<keyword evidence="3" id="KW-0862">Zinc</keyword>
<dbReference type="PANTHER" id="PTHR14879">
    <property type="entry name" value="CASPASE REGULATOR, RING FINGER DOMAIN-CONTAINING"/>
    <property type="match status" value="1"/>
</dbReference>
<dbReference type="AlphaFoldDB" id="A0A6C0E9Z8"/>
<organism evidence="6">
    <name type="scientific">viral metagenome</name>
    <dbReference type="NCBI Taxonomy" id="1070528"/>
    <lineage>
        <taxon>unclassified sequences</taxon>
        <taxon>metagenomes</taxon>
        <taxon>organismal metagenomes</taxon>
    </lineage>
</organism>
<evidence type="ECO:0000259" key="5">
    <source>
        <dbReference type="PROSITE" id="PS50089"/>
    </source>
</evidence>
<evidence type="ECO:0000256" key="1">
    <source>
        <dbReference type="ARBA" id="ARBA00022723"/>
    </source>
</evidence>
<keyword evidence="4" id="KW-0175">Coiled coil</keyword>
<dbReference type="PROSITE" id="PS00518">
    <property type="entry name" value="ZF_RING_1"/>
    <property type="match status" value="1"/>
</dbReference>
<evidence type="ECO:0000313" key="6">
    <source>
        <dbReference type="EMBL" id="QHT25079.1"/>
    </source>
</evidence>
<reference evidence="6" key="1">
    <citation type="journal article" date="2020" name="Nature">
        <title>Giant virus diversity and host interactions through global metagenomics.</title>
        <authorList>
            <person name="Schulz F."/>
            <person name="Roux S."/>
            <person name="Paez-Espino D."/>
            <person name="Jungbluth S."/>
            <person name="Walsh D.A."/>
            <person name="Denef V.J."/>
            <person name="McMahon K.D."/>
            <person name="Konstantinidis K.T."/>
            <person name="Eloe-Fadrosh E.A."/>
            <person name="Kyrpides N.C."/>
            <person name="Woyke T."/>
        </authorList>
    </citation>
    <scope>NUCLEOTIDE SEQUENCE</scope>
    <source>
        <strain evidence="6">GVMAG-M-3300023179-150</strain>
    </source>
</reference>
<dbReference type="InterPro" id="IPR051728">
    <property type="entry name" value="RING-FYVE_E3_ubiquitin-ligase"/>
</dbReference>
<dbReference type="EMBL" id="MN739755">
    <property type="protein sequence ID" value="QHT25079.1"/>
    <property type="molecule type" value="Genomic_DNA"/>
</dbReference>
<evidence type="ECO:0000256" key="2">
    <source>
        <dbReference type="ARBA" id="ARBA00022771"/>
    </source>
</evidence>
<dbReference type="InterPro" id="IPR017907">
    <property type="entry name" value="Znf_RING_CS"/>
</dbReference>
<name>A0A6C0E9Z8_9ZZZZ</name>
<dbReference type="SMART" id="SM00184">
    <property type="entry name" value="RING"/>
    <property type="match status" value="1"/>
</dbReference>
<dbReference type="InterPro" id="IPR001841">
    <property type="entry name" value="Znf_RING"/>
</dbReference>
<dbReference type="PANTHER" id="PTHR14879:SF5">
    <property type="entry name" value="RING-TYPE DOMAIN-CONTAINING PROTEIN"/>
    <property type="match status" value="1"/>
</dbReference>
<dbReference type="InterPro" id="IPR013083">
    <property type="entry name" value="Znf_RING/FYVE/PHD"/>
</dbReference>
<evidence type="ECO:0000256" key="4">
    <source>
        <dbReference type="SAM" id="Coils"/>
    </source>
</evidence>
<dbReference type="Pfam" id="PF13920">
    <property type="entry name" value="zf-C3HC4_3"/>
    <property type="match status" value="1"/>
</dbReference>
<accession>A0A6C0E9Z8</accession>
<keyword evidence="2" id="KW-0863">Zinc-finger</keyword>
<feature type="domain" description="RING-type" evidence="5">
    <location>
        <begin position="60"/>
        <end position="96"/>
    </location>
</feature>
<proteinExistence type="predicted"/>
<protein>
    <recommendedName>
        <fullName evidence="5">RING-type domain-containing protein</fullName>
    </recommendedName>
</protein>
<dbReference type="GO" id="GO:0008270">
    <property type="term" value="F:zinc ion binding"/>
    <property type="evidence" value="ECO:0007669"/>
    <property type="project" value="UniProtKB-KW"/>
</dbReference>
<evidence type="ECO:0000256" key="3">
    <source>
        <dbReference type="ARBA" id="ARBA00022833"/>
    </source>
</evidence>